<proteinExistence type="predicted"/>
<feature type="region of interest" description="Disordered" evidence="1">
    <location>
        <begin position="478"/>
        <end position="499"/>
    </location>
</feature>
<sequence length="499" mass="55482">MGAWLLSALHRGVKRALHPHSHPNGRRASSLSKAAAEDDGESEIFLRKFSVASISDPQLHLRIPYGGRFDGSVSIVSRHASRSEANDTSYNMNSMVPLPKYEPTTVSDTAISYPSDTFKHIDFDAKSLLSLSDTIRVCIAQNGQYGPGLETLSAFIEKALAEEKQDAPIIDFQVIKLARLDKLIVEMVDCAKRGTLVSAKSFGHAAAAETLQRLWRARYKANYFILDEIRTIDLATSGRLGGVSFVPPLPWQALDQRNVWKVTEFLNVTPALGNVDYKVGQDGFVETDLEVPTLRPGVLRSVLPLLTGREEFIEDGKLKSPYAPSAGLRYDGLWKISRYSHKLDTDTEIYRLELQLERVRDTPQSLATLLQIPLPSQMDDWRLFEKLEAEKIRQATGEQGAVNWRVQKEEDQHEREQWHRIRDFRKSITSGVGQQPPTSAAAAHKSAMKVVLPVSALQLRPRKSVAAKRAVIDTTRNEEAIGYSGWSSGNSTATPSVGP</sequence>
<evidence type="ECO:0000256" key="1">
    <source>
        <dbReference type="SAM" id="MobiDB-lite"/>
    </source>
</evidence>
<dbReference type="InterPro" id="IPR015947">
    <property type="entry name" value="PUA-like_sf"/>
</dbReference>
<dbReference type="SUPFAM" id="SSF88697">
    <property type="entry name" value="PUA domain-like"/>
    <property type="match status" value="1"/>
</dbReference>
<comment type="caution">
    <text evidence="2">The sequence shown here is derived from an EMBL/GenBank/DDBJ whole genome shotgun (WGS) entry which is preliminary data.</text>
</comment>
<dbReference type="InterPro" id="IPR036987">
    <property type="entry name" value="SRA-YDG_sf"/>
</dbReference>
<name>A0AA40C1H4_9PEZI</name>
<reference evidence="2" key="1">
    <citation type="submission" date="2023-06" db="EMBL/GenBank/DDBJ databases">
        <title>Genome-scale phylogeny and comparative genomics of the fungal order Sordariales.</title>
        <authorList>
            <consortium name="Lawrence Berkeley National Laboratory"/>
            <person name="Hensen N."/>
            <person name="Bonometti L."/>
            <person name="Westerberg I."/>
            <person name="Brannstrom I.O."/>
            <person name="Guillou S."/>
            <person name="Cros-Aarteil S."/>
            <person name="Calhoun S."/>
            <person name="Haridas S."/>
            <person name="Kuo A."/>
            <person name="Mondo S."/>
            <person name="Pangilinan J."/>
            <person name="Riley R."/>
            <person name="LaButti K."/>
            <person name="Andreopoulos B."/>
            <person name="Lipzen A."/>
            <person name="Chen C."/>
            <person name="Yanf M."/>
            <person name="Daum C."/>
            <person name="Ng V."/>
            <person name="Clum A."/>
            <person name="Steindorff A."/>
            <person name="Ohm R."/>
            <person name="Martin F."/>
            <person name="Silar P."/>
            <person name="Natvig D."/>
            <person name="Lalanne C."/>
            <person name="Gautier V."/>
            <person name="Ament-velasquez S.L."/>
            <person name="Kruys A."/>
            <person name="Hutchinson M.I."/>
            <person name="Powell A.J."/>
            <person name="Barry K."/>
            <person name="Miller A.N."/>
            <person name="Grigoriev I.V."/>
            <person name="Debuchy R."/>
            <person name="Gladieux P."/>
            <person name="Thoren M.H."/>
            <person name="Johannesson H."/>
        </authorList>
    </citation>
    <scope>NUCLEOTIDE SEQUENCE</scope>
    <source>
        <strain evidence="2">SMH3391-2</strain>
    </source>
</reference>
<dbReference type="Gene3D" id="2.30.280.10">
    <property type="entry name" value="SRA-YDG"/>
    <property type="match status" value="1"/>
</dbReference>
<evidence type="ECO:0000313" key="3">
    <source>
        <dbReference type="Proteomes" id="UP001174934"/>
    </source>
</evidence>
<dbReference type="AlphaFoldDB" id="A0AA40C1H4"/>
<dbReference type="EMBL" id="JAULSR010000004">
    <property type="protein sequence ID" value="KAK0621545.1"/>
    <property type="molecule type" value="Genomic_DNA"/>
</dbReference>
<dbReference type="Proteomes" id="UP001174934">
    <property type="component" value="Unassembled WGS sequence"/>
</dbReference>
<gene>
    <name evidence="2" type="ORF">B0T17DRAFT_617981</name>
</gene>
<evidence type="ECO:0000313" key="2">
    <source>
        <dbReference type="EMBL" id="KAK0621545.1"/>
    </source>
</evidence>
<accession>A0AA40C1H4</accession>
<protein>
    <submittedName>
        <fullName evidence="2">Uncharacterized protein</fullName>
    </submittedName>
</protein>
<organism evidence="2 3">
    <name type="scientific">Bombardia bombarda</name>
    <dbReference type="NCBI Taxonomy" id="252184"/>
    <lineage>
        <taxon>Eukaryota</taxon>
        <taxon>Fungi</taxon>
        <taxon>Dikarya</taxon>
        <taxon>Ascomycota</taxon>
        <taxon>Pezizomycotina</taxon>
        <taxon>Sordariomycetes</taxon>
        <taxon>Sordariomycetidae</taxon>
        <taxon>Sordariales</taxon>
        <taxon>Lasiosphaeriaceae</taxon>
        <taxon>Bombardia</taxon>
    </lineage>
</organism>
<keyword evidence="3" id="KW-1185">Reference proteome</keyword>
<feature type="compositionally biased region" description="Polar residues" evidence="1">
    <location>
        <begin position="485"/>
        <end position="499"/>
    </location>
</feature>